<gene>
    <name evidence="1" type="ORF">CDAR_256581</name>
</gene>
<keyword evidence="2" id="KW-1185">Reference proteome</keyword>
<evidence type="ECO:0000313" key="2">
    <source>
        <dbReference type="Proteomes" id="UP001054837"/>
    </source>
</evidence>
<dbReference type="EMBL" id="BPLQ01002712">
    <property type="protein sequence ID" value="GIX95260.1"/>
    <property type="molecule type" value="Genomic_DNA"/>
</dbReference>
<evidence type="ECO:0000313" key="1">
    <source>
        <dbReference type="EMBL" id="GIX95260.1"/>
    </source>
</evidence>
<name>A0AAV4PDJ0_9ARAC</name>
<reference evidence="1 2" key="1">
    <citation type="submission" date="2021-06" db="EMBL/GenBank/DDBJ databases">
        <title>Caerostris darwini draft genome.</title>
        <authorList>
            <person name="Kono N."/>
            <person name="Arakawa K."/>
        </authorList>
    </citation>
    <scope>NUCLEOTIDE SEQUENCE [LARGE SCALE GENOMIC DNA]</scope>
</reference>
<accession>A0AAV4PDJ0</accession>
<dbReference type="Proteomes" id="UP001054837">
    <property type="component" value="Unassembled WGS sequence"/>
</dbReference>
<sequence>MLNFSFQEKGEDLTMAEKITAFQKKIVVWSKKGSLDVALSDFASENEDSNDSMEISDTAKDPYIAATKRQVNPLFVKILKFKPVDPCDVSRNRLFKPASITQLQTPPLSGVPVSSVLLAPFLLLKELKFILTIFQNFRTL</sequence>
<comment type="caution">
    <text evidence="1">The sequence shown here is derived from an EMBL/GenBank/DDBJ whole genome shotgun (WGS) entry which is preliminary data.</text>
</comment>
<proteinExistence type="predicted"/>
<organism evidence="1 2">
    <name type="scientific">Caerostris darwini</name>
    <dbReference type="NCBI Taxonomy" id="1538125"/>
    <lineage>
        <taxon>Eukaryota</taxon>
        <taxon>Metazoa</taxon>
        <taxon>Ecdysozoa</taxon>
        <taxon>Arthropoda</taxon>
        <taxon>Chelicerata</taxon>
        <taxon>Arachnida</taxon>
        <taxon>Araneae</taxon>
        <taxon>Araneomorphae</taxon>
        <taxon>Entelegynae</taxon>
        <taxon>Araneoidea</taxon>
        <taxon>Araneidae</taxon>
        <taxon>Caerostris</taxon>
    </lineage>
</organism>
<protein>
    <submittedName>
        <fullName evidence="1">Uncharacterized protein</fullName>
    </submittedName>
</protein>
<dbReference type="AlphaFoldDB" id="A0AAV4PDJ0"/>